<evidence type="ECO:0000313" key="3">
    <source>
        <dbReference type="Proteomes" id="UP000193922"/>
    </source>
</evidence>
<evidence type="ECO:0000313" key="2">
    <source>
        <dbReference type="EMBL" id="ORX67857.1"/>
    </source>
</evidence>
<feature type="compositionally biased region" description="Polar residues" evidence="1">
    <location>
        <begin position="99"/>
        <end position="110"/>
    </location>
</feature>
<gene>
    <name evidence="2" type="ORF">DL89DRAFT_37453</name>
</gene>
<comment type="caution">
    <text evidence="2">The sequence shown here is derived from an EMBL/GenBank/DDBJ whole genome shotgun (WGS) entry which is preliminary data.</text>
</comment>
<feature type="compositionally biased region" description="Low complexity" evidence="1">
    <location>
        <begin position="32"/>
        <end position="56"/>
    </location>
</feature>
<feature type="region of interest" description="Disordered" evidence="1">
    <location>
        <begin position="73"/>
        <end position="118"/>
    </location>
</feature>
<dbReference type="RefSeq" id="XP_040741703.1">
    <property type="nucleotide sequence ID" value="XM_040891595.1"/>
</dbReference>
<dbReference type="EMBL" id="MCFD01000011">
    <property type="protein sequence ID" value="ORX67857.1"/>
    <property type="molecule type" value="Genomic_DNA"/>
</dbReference>
<keyword evidence="3" id="KW-1185">Reference proteome</keyword>
<dbReference type="GeneID" id="63808243"/>
<feature type="compositionally biased region" description="Low complexity" evidence="1">
    <location>
        <begin position="77"/>
        <end position="89"/>
    </location>
</feature>
<protein>
    <submittedName>
        <fullName evidence="2">Uncharacterized protein</fullName>
    </submittedName>
</protein>
<organism evidence="2 3">
    <name type="scientific">Linderina pennispora</name>
    <dbReference type="NCBI Taxonomy" id="61395"/>
    <lineage>
        <taxon>Eukaryota</taxon>
        <taxon>Fungi</taxon>
        <taxon>Fungi incertae sedis</taxon>
        <taxon>Zoopagomycota</taxon>
        <taxon>Kickxellomycotina</taxon>
        <taxon>Kickxellomycetes</taxon>
        <taxon>Kickxellales</taxon>
        <taxon>Kickxellaceae</taxon>
        <taxon>Linderina</taxon>
    </lineage>
</organism>
<name>A0A1Y1W320_9FUNG</name>
<sequence length="226" mass="23291">MYMPTDGHIHPAASGLMLGSTSAAKARVRYASAVPSESSSQSRSSTRRSLSPRASSIKLPSIQAMLSSAGVAAANMHASSPHSPSSSRSARSRSHTSPMSMSTHQDSASAGPNLPPIHNLAHTAQALTVGGAPIHPTAQAADYRAARGRVQLLEIPLAGDLNVRDMKFGIDMLATAAVSVSSGRANMSLPHLTPLAGLFIPHPAGILAHQCAFAVACHAVWRASGL</sequence>
<feature type="region of interest" description="Disordered" evidence="1">
    <location>
        <begin position="32"/>
        <end position="57"/>
    </location>
</feature>
<dbReference type="Proteomes" id="UP000193922">
    <property type="component" value="Unassembled WGS sequence"/>
</dbReference>
<proteinExistence type="predicted"/>
<accession>A0A1Y1W320</accession>
<dbReference type="AlphaFoldDB" id="A0A1Y1W320"/>
<evidence type="ECO:0000256" key="1">
    <source>
        <dbReference type="SAM" id="MobiDB-lite"/>
    </source>
</evidence>
<reference evidence="2 3" key="1">
    <citation type="submission" date="2016-07" db="EMBL/GenBank/DDBJ databases">
        <title>Pervasive Adenine N6-methylation of Active Genes in Fungi.</title>
        <authorList>
            <consortium name="DOE Joint Genome Institute"/>
            <person name="Mondo S.J."/>
            <person name="Dannebaum R.O."/>
            <person name="Kuo R.C."/>
            <person name="Labutti K."/>
            <person name="Haridas S."/>
            <person name="Kuo A."/>
            <person name="Salamov A."/>
            <person name="Ahrendt S.R."/>
            <person name="Lipzen A."/>
            <person name="Sullivan W."/>
            <person name="Andreopoulos W.B."/>
            <person name="Clum A."/>
            <person name="Lindquist E."/>
            <person name="Daum C."/>
            <person name="Ramamoorthy G.K."/>
            <person name="Gryganskyi A."/>
            <person name="Culley D."/>
            <person name="Magnuson J.K."/>
            <person name="James T.Y."/>
            <person name="O'Malley M.A."/>
            <person name="Stajich J.E."/>
            <person name="Spatafora J.W."/>
            <person name="Visel A."/>
            <person name="Grigoriev I.V."/>
        </authorList>
    </citation>
    <scope>NUCLEOTIDE SEQUENCE [LARGE SCALE GENOMIC DNA]</scope>
    <source>
        <strain evidence="2 3">ATCC 12442</strain>
    </source>
</reference>